<dbReference type="InterPro" id="IPR021279">
    <property type="entry name" value="DUF2721"/>
</dbReference>
<dbReference type="Proteomes" id="UP000298097">
    <property type="component" value="Unassembled WGS sequence"/>
</dbReference>
<feature type="transmembrane region" description="Helical" evidence="1">
    <location>
        <begin position="62"/>
        <end position="83"/>
    </location>
</feature>
<gene>
    <name evidence="2" type="ORF">EHO65_17810</name>
</gene>
<dbReference type="RefSeq" id="WP_135775886.1">
    <property type="nucleotide sequence ID" value="NZ_RQEY01000023.1"/>
</dbReference>
<keyword evidence="1" id="KW-1133">Transmembrane helix</keyword>
<feature type="transmembrane region" description="Helical" evidence="1">
    <location>
        <begin position="89"/>
        <end position="111"/>
    </location>
</feature>
<keyword evidence="1" id="KW-0812">Transmembrane</keyword>
<reference evidence="2" key="1">
    <citation type="journal article" date="2019" name="PLoS Negl. Trop. Dis.">
        <title>Revisiting the worldwide diversity of Leptospira species in the environment.</title>
        <authorList>
            <person name="Vincent A.T."/>
            <person name="Schiettekatte O."/>
            <person name="Bourhy P."/>
            <person name="Veyrier F.J."/>
            <person name="Picardeau M."/>
        </authorList>
    </citation>
    <scope>NUCLEOTIDE SEQUENCE [LARGE SCALE GENOMIC DNA]</scope>
    <source>
        <strain evidence="2">201800301</strain>
    </source>
</reference>
<comment type="caution">
    <text evidence="2">The sequence shown here is derived from an EMBL/GenBank/DDBJ whole genome shotgun (WGS) entry which is preliminary data.</text>
</comment>
<dbReference type="Pfam" id="PF11026">
    <property type="entry name" value="DUF2721"/>
    <property type="match status" value="1"/>
</dbReference>
<evidence type="ECO:0000313" key="2">
    <source>
        <dbReference type="EMBL" id="TGK36645.1"/>
    </source>
</evidence>
<evidence type="ECO:0000313" key="3">
    <source>
        <dbReference type="Proteomes" id="UP000298097"/>
    </source>
</evidence>
<feature type="transmembrane region" description="Helical" evidence="1">
    <location>
        <begin position="12"/>
        <end position="34"/>
    </location>
</feature>
<keyword evidence="1" id="KW-0472">Membrane</keyword>
<name>A0A4R9GZ04_9LEPT</name>
<sequence length="138" mass="15674">MGSLNYNTPGLLFPAISLLMLAFTNRFFGLASLARHLIQKYRETKDENLVLQIENLSFRISLVRFSQSFGILSLIFCTFSIAFIPILSLFAWCFFGSSLLFMIISLIFSLVEIHLSTKALNVELKTALKENLESVRKV</sequence>
<dbReference type="EMBL" id="RQEY01000023">
    <property type="protein sequence ID" value="TGK36645.1"/>
    <property type="molecule type" value="Genomic_DNA"/>
</dbReference>
<protein>
    <submittedName>
        <fullName evidence="2">DUF2721 domain-containing protein</fullName>
    </submittedName>
</protein>
<accession>A0A4R9GZ04</accession>
<evidence type="ECO:0000256" key="1">
    <source>
        <dbReference type="SAM" id="Phobius"/>
    </source>
</evidence>
<organism evidence="2 3">
    <name type="scientific">Leptospira andrefontaineae</name>
    <dbReference type="NCBI Taxonomy" id="2484976"/>
    <lineage>
        <taxon>Bacteria</taxon>
        <taxon>Pseudomonadati</taxon>
        <taxon>Spirochaetota</taxon>
        <taxon>Spirochaetia</taxon>
        <taxon>Leptospirales</taxon>
        <taxon>Leptospiraceae</taxon>
        <taxon>Leptospira</taxon>
    </lineage>
</organism>
<dbReference type="AlphaFoldDB" id="A0A4R9GZ04"/>
<proteinExistence type="predicted"/>
<dbReference type="OrthoDB" id="9813525at2"/>
<keyword evidence="3" id="KW-1185">Reference proteome</keyword>